<evidence type="ECO:0000259" key="2">
    <source>
        <dbReference type="Pfam" id="PF13635"/>
    </source>
</evidence>
<reference evidence="3" key="1">
    <citation type="submission" date="2019-08" db="EMBL/GenBank/DDBJ databases">
        <authorList>
            <person name="Kucharzyk K."/>
            <person name="Murdoch R.W."/>
            <person name="Higgins S."/>
            <person name="Loffler F."/>
        </authorList>
    </citation>
    <scope>NUCLEOTIDE SEQUENCE</scope>
</reference>
<dbReference type="InterPro" id="IPR027417">
    <property type="entry name" value="P-loop_NTPase"/>
</dbReference>
<dbReference type="PANTHER" id="PTHR33295:SF7">
    <property type="entry name" value="ATPASE"/>
    <property type="match status" value="1"/>
</dbReference>
<dbReference type="Pfam" id="PF13635">
    <property type="entry name" value="DUF4143"/>
    <property type="match status" value="1"/>
</dbReference>
<feature type="domain" description="AAA" evidence="1">
    <location>
        <begin position="29"/>
        <end position="163"/>
    </location>
</feature>
<name>A0A644Z3R2_9ZZZZ</name>
<comment type="caution">
    <text evidence="3">The sequence shown here is derived from an EMBL/GenBank/DDBJ whole genome shotgun (WGS) entry which is preliminary data.</text>
</comment>
<proteinExistence type="predicted"/>
<dbReference type="AlphaFoldDB" id="A0A644Z3R2"/>
<dbReference type="InterPro" id="IPR025420">
    <property type="entry name" value="DUF4143"/>
</dbReference>
<dbReference type="Pfam" id="PF13173">
    <property type="entry name" value="AAA_14"/>
    <property type="match status" value="1"/>
</dbReference>
<gene>
    <name evidence="3" type="ORF">SDC9_81779</name>
</gene>
<evidence type="ECO:0000259" key="1">
    <source>
        <dbReference type="Pfam" id="PF13173"/>
    </source>
</evidence>
<sequence>MTEEKDTVVLKRKLYDRLLEWKNKSRGTSALMIDGARRVGKSYLCRQFAENEYESYIMIDFGNAPVEILDLFAYDSSNLDLFFAKLSAFYSTLLHKRSSVIIFDEVQQYPRARQLIKYLVEDGRYDYIETGSLIRIRKNVQDIIIPSEEEHVEMFPLDLEEFLWALGDFATMPLVRSCFNNRTPLGQTLHRKVMNDFRQYVIVGGMPQAVLAYLRNKEFESVDAVKRQIITLYRNDVSKFAAGYEDKVIAVFDGIPGQLSKKEKKYRLSSISKEARFRNFEDSFIWLHEAMIVNTSLNATDPHVGLALSADKATQKCYMADTGLLITLAFMDKPFVENELYRAVLFDRLEINEGMIMENAVAQMLRTQGHKLYFYSRNDPNNRENHMEIDFLITEERKIAPIEVKSGKYRSHSSLDKFRKKFSKSLGSSYILYTNDVMVKDGIVHLPLYMATLL</sequence>
<dbReference type="InterPro" id="IPR041682">
    <property type="entry name" value="AAA_14"/>
</dbReference>
<feature type="domain" description="DUF4143" evidence="2">
    <location>
        <begin position="235"/>
        <end position="407"/>
    </location>
</feature>
<evidence type="ECO:0000313" key="3">
    <source>
        <dbReference type="EMBL" id="MPM35189.1"/>
    </source>
</evidence>
<dbReference type="SUPFAM" id="SSF52540">
    <property type="entry name" value="P-loop containing nucleoside triphosphate hydrolases"/>
    <property type="match status" value="1"/>
</dbReference>
<dbReference type="PANTHER" id="PTHR33295">
    <property type="entry name" value="ATPASE"/>
    <property type="match status" value="1"/>
</dbReference>
<organism evidence="3">
    <name type="scientific">bioreactor metagenome</name>
    <dbReference type="NCBI Taxonomy" id="1076179"/>
    <lineage>
        <taxon>unclassified sequences</taxon>
        <taxon>metagenomes</taxon>
        <taxon>ecological metagenomes</taxon>
    </lineage>
</organism>
<accession>A0A644Z3R2</accession>
<evidence type="ECO:0008006" key="4">
    <source>
        <dbReference type="Google" id="ProtNLM"/>
    </source>
</evidence>
<protein>
    <recommendedName>
        <fullName evidence="4">ATPase</fullName>
    </recommendedName>
</protein>
<dbReference type="EMBL" id="VSSQ01007206">
    <property type="protein sequence ID" value="MPM35189.1"/>
    <property type="molecule type" value="Genomic_DNA"/>
</dbReference>